<protein>
    <recommendedName>
        <fullName evidence="2">Lipoprotein</fullName>
    </recommendedName>
</protein>
<comment type="caution">
    <text evidence="1">The sequence shown here is derived from an EMBL/GenBank/DDBJ whole genome shotgun (WGS) entry which is preliminary data.</text>
</comment>
<gene>
    <name evidence="1" type="ORF">LCGC14_2311600</name>
</gene>
<name>A0A0F9EXW3_9ZZZZ</name>
<dbReference type="EMBL" id="LAZR01032819">
    <property type="protein sequence ID" value="KKL49830.1"/>
    <property type="molecule type" value="Genomic_DNA"/>
</dbReference>
<dbReference type="AlphaFoldDB" id="A0A0F9EXW3"/>
<dbReference type="PROSITE" id="PS51257">
    <property type="entry name" value="PROKAR_LIPOPROTEIN"/>
    <property type="match status" value="1"/>
</dbReference>
<sequence>MSIKRNGMKAIIISVVCLLTGCANSPIVISHMSPEELRSVDIKVLCHAHAAYTKNPGYFFQTKPRPPNKKIMAELLRRDTEGQNGGMPLFTDREWRLIGTRKVSVGMSEAALICSWGLPDSCGGISHSSYGPTQYAYQSCEGYSSRFVYVEDGTVTDFSVFR</sequence>
<reference evidence="1" key="1">
    <citation type="journal article" date="2015" name="Nature">
        <title>Complex archaea that bridge the gap between prokaryotes and eukaryotes.</title>
        <authorList>
            <person name="Spang A."/>
            <person name="Saw J.H."/>
            <person name="Jorgensen S.L."/>
            <person name="Zaremba-Niedzwiedzka K."/>
            <person name="Martijn J."/>
            <person name="Lind A.E."/>
            <person name="van Eijk R."/>
            <person name="Schleper C."/>
            <person name="Guy L."/>
            <person name="Ettema T.J."/>
        </authorList>
    </citation>
    <scope>NUCLEOTIDE SEQUENCE</scope>
</reference>
<proteinExistence type="predicted"/>
<accession>A0A0F9EXW3</accession>
<evidence type="ECO:0008006" key="2">
    <source>
        <dbReference type="Google" id="ProtNLM"/>
    </source>
</evidence>
<evidence type="ECO:0000313" key="1">
    <source>
        <dbReference type="EMBL" id="KKL49830.1"/>
    </source>
</evidence>
<organism evidence="1">
    <name type="scientific">marine sediment metagenome</name>
    <dbReference type="NCBI Taxonomy" id="412755"/>
    <lineage>
        <taxon>unclassified sequences</taxon>
        <taxon>metagenomes</taxon>
        <taxon>ecological metagenomes</taxon>
    </lineage>
</organism>